<dbReference type="GO" id="GO:0005506">
    <property type="term" value="F:iron ion binding"/>
    <property type="evidence" value="ECO:0007669"/>
    <property type="project" value="InterPro"/>
</dbReference>
<organism evidence="9 10">
    <name type="scientific">Stachybotrys elegans</name>
    <dbReference type="NCBI Taxonomy" id="80388"/>
    <lineage>
        <taxon>Eukaryota</taxon>
        <taxon>Fungi</taxon>
        <taxon>Dikarya</taxon>
        <taxon>Ascomycota</taxon>
        <taxon>Pezizomycotina</taxon>
        <taxon>Sordariomycetes</taxon>
        <taxon>Hypocreomycetidae</taxon>
        <taxon>Hypocreales</taxon>
        <taxon>Stachybotryaceae</taxon>
        <taxon>Stachybotrys</taxon>
    </lineage>
</organism>
<keyword evidence="8" id="KW-0812">Transmembrane</keyword>
<keyword evidence="8" id="KW-1133">Transmembrane helix</keyword>
<evidence type="ECO:0000256" key="6">
    <source>
        <dbReference type="PIRSR" id="PIRSR602401-1"/>
    </source>
</evidence>
<evidence type="ECO:0000256" key="4">
    <source>
        <dbReference type="ARBA" id="ARBA00022723"/>
    </source>
</evidence>
<dbReference type="Proteomes" id="UP000813444">
    <property type="component" value="Unassembled WGS sequence"/>
</dbReference>
<dbReference type="PROSITE" id="PS00086">
    <property type="entry name" value="CYTOCHROME_P450"/>
    <property type="match status" value="1"/>
</dbReference>
<dbReference type="PANTHER" id="PTHR24305:SF226">
    <property type="entry name" value="CYTOCHROME P450 MONOOXYGENASE"/>
    <property type="match status" value="1"/>
</dbReference>
<keyword evidence="5 6" id="KW-0408">Iron</keyword>
<dbReference type="GO" id="GO:0004497">
    <property type="term" value="F:monooxygenase activity"/>
    <property type="evidence" value="ECO:0007669"/>
    <property type="project" value="UniProtKB-KW"/>
</dbReference>
<keyword evidence="4 6" id="KW-0479">Metal-binding</keyword>
<dbReference type="PANTHER" id="PTHR24305">
    <property type="entry name" value="CYTOCHROME P450"/>
    <property type="match status" value="1"/>
</dbReference>
<dbReference type="EMBL" id="JAGPNK010000021">
    <property type="protein sequence ID" value="KAH7304788.1"/>
    <property type="molecule type" value="Genomic_DNA"/>
</dbReference>
<keyword evidence="7" id="KW-0503">Monooxygenase</keyword>
<evidence type="ECO:0000313" key="10">
    <source>
        <dbReference type="Proteomes" id="UP000813444"/>
    </source>
</evidence>
<dbReference type="PRINTS" id="PR00463">
    <property type="entry name" value="EP450I"/>
</dbReference>
<dbReference type="Pfam" id="PF00067">
    <property type="entry name" value="p450"/>
    <property type="match status" value="1"/>
</dbReference>
<protein>
    <submittedName>
        <fullName evidence="9">Cytochrome P450</fullName>
    </submittedName>
</protein>
<keyword evidence="8" id="KW-0472">Membrane</keyword>
<keyword evidence="10" id="KW-1185">Reference proteome</keyword>
<feature type="binding site" description="axial binding residue" evidence="6">
    <location>
        <position position="441"/>
    </location>
    <ligand>
        <name>heme</name>
        <dbReference type="ChEBI" id="CHEBI:30413"/>
    </ligand>
    <ligandPart>
        <name>Fe</name>
        <dbReference type="ChEBI" id="CHEBI:18248"/>
    </ligandPart>
</feature>
<dbReference type="GO" id="GO:0020037">
    <property type="term" value="F:heme binding"/>
    <property type="evidence" value="ECO:0007669"/>
    <property type="project" value="InterPro"/>
</dbReference>
<dbReference type="Gene3D" id="1.10.630.10">
    <property type="entry name" value="Cytochrome P450"/>
    <property type="match status" value="1"/>
</dbReference>
<dbReference type="InterPro" id="IPR017972">
    <property type="entry name" value="Cyt_P450_CS"/>
</dbReference>
<proteinExistence type="inferred from homology"/>
<accession>A0A8K0WKL4</accession>
<dbReference type="PRINTS" id="PR00385">
    <property type="entry name" value="P450"/>
</dbReference>
<comment type="similarity">
    <text evidence="7">Belongs to the cytochrome P450 family.</text>
</comment>
<name>A0A8K0WKL4_9HYPO</name>
<dbReference type="InterPro" id="IPR050121">
    <property type="entry name" value="Cytochrome_P450_monoxygenase"/>
</dbReference>
<comment type="cofactor">
    <cofactor evidence="1 6">
        <name>heme</name>
        <dbReference type="ChEBI" id="CHEBI:30413"/>
    </cofactor>
</comment>
<evidence type="ECO:0000256" key="7">
    <source>
        <dbReference type="RuleBase" id="RU000461"/>
    </source>
</evidence>
<evidence type="ECO:0000256" key="2">
    <source>
        <dbReference type="ARBA" id="ARBA00004685"/>
    </source>
</evidence>
<sequence length="510" mass="57759">MFHDMSFGFLVACSTLAGISYLFIRTFYRLFVHPLSKYPGPLAAKLSGLFGVFYAYKTNLHVRTLEDHDKYGSVVRHGPNKLVFNTVEALRDIYKNDQVTKSQSYLASQRKPGVFNLFNAVDPQLHHQKRKLAGRFLNRRSIDVFEPVMIQQIDTFIDQLAAHSASPEKEPVNMTPQTKYLAIDIMGQLLFEYPLNLQTESTHRHMSYSRASFAFNVAFQIHSIAKLGISNIQSAWSIFSRKNYVHTLAKIIRSRLAQGKHIKEDLRFLSANMTTPEDDQEWINDAQTEALWHMLAGSDTTSTLLSALTFYLSRNPRCYERLSQEIRSTFSQDSEIRSGPLLASCVYLRACLEETLRITPPLPGTLWREESPRPSTEPLIVDGHVIPAGVEVGVNTYAIMHNDKYFREPFVFKPERWLEGAEPGECNREAFAPFSLGIRGCLGKSMAYLEASLTTAKMLWHFDFKEAPRTPGTAMKVDGHPGGRPGVFHVADSFAALHDGPYLHFSRVAL</sequence>
<evidence type="ECO:0000256" key="3">
    <source>
        <dbReference type="ARBA" id="ARBA00022617"/>
    </source>
</evidence>
<feature type="transmembrane region" description="Helical" evidence="8">
    <location>
        <begin position="6"/>
        <end position="24"/>
    </location>
</feature>
<evidence type="ECO:0000256" key="5">
    <source>
        <dbReference type="ARBA" id="ARBA00023004"/>
    </source>
</evidence>
<evidence type="ECO:0000256" key="1">
    <source>
        <dbReference type="ARBA" id="ARBA00001971"/>
    </source>
</evidence>
<dbReference type="InterPro" id="IPR002401">
    <property type="entry name" value="Cyt_P450_E_grp-I"/>
</dbReference>
<gene>
    <name evidence="9" type="ORF">B0I35DRAFT_454624</name>
</gene>
<dbReference type="AlphaFoldDB" id="A0A8K0WKL4"/>
<reference evidence="9" key="1">
    <citation type="journal article" date="2021" name="Nat. Commun.">
        <title>Genetic determinants of endophytism in the Arabidopsis root mycobiome.</title>
        <authorList>
            <person name="Mesny F."/>
            <person name="Miyauchi S."/>
            <person name="Thiergart T."/>
            <person name="Pickel B."/>
            <person name="Atanasova L."/>
            <person name="Karlsson M."/>
            <person name="Huettel B."/>
            <person name="Barry K.W."/>
            <person name="Haridas S."/>
            <person name="Chen C."/>
            <person name="Bauer D."/>
            <person name="Andreopoulos W."/>
            <person name="Pangilinan J."/>
            <person name="LaButti K."/>
            <person name="Riley R."/>
            <person name="Lipzen A."/>
            <person name="Clum A."/>
            <person name="Drula E."/>
            <person name="Henrissat B."/>
            <person name="Kohler A."/>
            <person name="Grigoriev I.V."/>
            <person name="Martin F.M."/>
            <person name="Hacquard S."/>
        </authorList>
    </citation>
    <scope>NUCLEOTIDE SEQUENCE</scope>
    <source>
        <strain evidence="9">MPI-CAGE-CH-0235</strain>
    </source>
</reference>
<dbReference type="InterPro" id="IPR001128">
    <property type="entry name" value="Cyt_P450"/>
</dbReference>
<evidence type="ECO:0000313" key="9">
    <source>
        <dbReference type="EMBL" id="KAH7304788.1"/>
    </source>
</evidence>
<keyword evidence="7" id="KW-0560">Oxidoreductase</keyword>
<comment type="pathway">
    <text evidence="2">Mycotoxin biosynthesis.</text>
</comment>
<dbReference type="CDD" id="cd11061">
    <property type="entry name" value="CYP67-like"/>
    <property type="match status" value="1"/>
</dbReference>
<dbReference type="SUPFAM" id="SSF48264">
    <property type="entry name" value="Cytochrome P450"/>
    <property type="match status" value="1"/>
</dbReference>
<dbReference type="GO" id="GO:0016705">
    <property type="term" value="F:oxidoreductase activity, acting on paired donors, with incorporation or reduction of molecular oxygen"/>
    <property type="evidence" value="ECO:0007669"/>
    <property type="project" value="InterPro"/>
</dbReference>
<dbReference type="OrthoDB" id="1470350at2759"/>
<keyword evidence="3 6" id="KW-0349">Heme</keyword>
<evidence type="ECO:0000256" key="8">
    <source>
        <dbReference type="SAM" id="Phobius"/>
    </source>
</evidence>
<comment type="caution">
    <text evidence="9">The sequence shown here is derived from an EMBL/GenBank/DDBJ whole genome shotgun (WGS) entry which is preliminary data.</text>
</comment>
<dbReference type="InterPro" id="IPR036396">
    <property type="entry name" value="Cyt_P450_sf"/>
</dbReference>